<dbReference type="CDD" id="cd06144">
    <property type="entry name" value="REX4_like"/>
    <property type="match status" value="1"/>
</dbReference>
<evidence type="ECO:0000256" key="1">
    <source>
        <dbReference type="ARBA" id="ARBA00004123"/>
    </source>
</evidence>
<dbReference type="InterPro" id="IPR013520">
    <property type="entry name" value="Ribonucl_H"/>
</dbReference>
<dbReference type="Gene3D" id="3.30.420.10">
    <property type="entry name" value="Ribonuclease H-like superfamily/Ribonuclease H"/>
    <property type="match status" value="1"/>
</dbReference>
<evidence type="ECO:0000256" key="7">
    <source>
        <dbReference type="ARBA" id="ARBA00022839"/>
    </source>
</evidence>
<evidence type="ECO:0000256" key="5">
    <source>
        <dbReference type="ARBA" id="ARBA00022722"/>
    </source>
</evidence>
<dbReference type="OrthoDB" id="8191639at2759"/>
<evidence type="ECO:0000256" key="9">
    <source>
        <dbReference type="ARBA" id="ARBA00025599"/>
    </source>
</evidence>
<accession>L1IXZ5</accession>
<dbReference type="PANTHER" id="PTHR12801">
    <property type="entry name" value="RNA EXONUCLEASE REXO1 / RECO3 FAMILY MEMBER-RELATED"/>
    <property type="match status" value="1"/>
</dbReference>
<keyword evidence="5" id="KW-0540">Nuclease</keyword>
<reference evidence="13" key="2">
    <citation type="submission" date="2012-11" db="EMBL/GenBank/DDBJ databases">
        <authorList>
            <person name="Kuo A."/>
            <person name="Curtis B.A."/>
            <person name="Tanifuji G."/>
            <person name="Burki F."/>
            <person name="Gruber A."/>
            <person name="Irimia M."/>
            <person name="Maruyama S."/>
            <person name="Arias M.C."/>
            <person name="Ball S.G."/>
            <person name="Gile G.H."/>
            <person name="Hirakawa Y."/>
            <person name="Hopkins J.F."/>
            <person name="Rensing S.A."/>
            <person name="Schmutz J."/>
            <person name="Symeonidi A."/>
            <person name="Elias M."/>
            <person name="Eveleigh R.J."/>
            <person name="Herman E.K."/>
            <person name="Klute M.J."/>
            <person name="Nakayama T."/>
            <person name="Obornik M."/>
            <person name="Reyes-Prieto A."/>
            <person name="Armbrust E.V."/>
            <person name="Aves S.J."/>
            <person name="Beiko R.G."/>
            <person name="Coutinho P."/>
            <person name="Dacks J.B."/>
            <person name="Durnford D.G."/>
            <person name="Fast N.M."/>
            <person name="Green B.R."/>
            <person name="Grisdale C."/>
            <person name="Hempe F."/>
            <person name="Henrissat B."/>
            <person name="Hoppner M.P."/>
            <person name="Ishida K.-I."/>
            <person name="Kim E."/>
            <person name="Koreny L."/>
            <person name="Kroth P.G."/>
            <person name="Liu Y."/>
            <person name="Malik S.-B."/>
            <person name="Maier U.G."/>
            <person name="McRose D."/>
            <person name="Mock T."/>
            <person name="Neilson J.A."/>
            <person name="Onodera N.T."/>
            <person name="Poole A.M."/>
            <person name="Pritham E.J."/>
            <person name="Richards T.A."/>
            <person name="Rocap G."/>
            <person name="Roy S.W."/>
            <person name="Sarai C."/>
            <person name="Schaack S."/>
            <person name="Shirato S."/>
            <person name="Slamovits C.H."/>
            <person name="Spencer D.F."/>
            <person name="Suzuki S."/>
            <person name="Worden A.Z."/>
            <person name="Zauner S."/>
            <person name="Barry K."/>
            <person name="Bell C."/>
            <person name="Bharti A.K."/>
            <person name="Crow J.A."/>
            <person name="Grimwood J."/>
            <person name="Kramer R."/>
            <person name="Lindquist E."/>
            <person name="Lucas S."/>
            <person name="Salamov A."/>
            <person name="McFadden G.I."/>
            <person name="Lane C.E."/>
            <person name="Keeling P.J."/>
            <person name="Gray M.W."/>
            <person name="Grigoriev I.V."/>
            <person name="Archibald J.M."/>
        </authorList>
    </citation>
    <scope>NUCLEOTIDE SEQUENCE</scope>
    <source>
        <strain evidence="13">CCMP2712</strain>
    </source>
</reference>
<dbReference type="Proteomes" id="UP000011087">
    <property type="component" value="Unassembled WGS sequence"/>
</dbReference>
<reference evidence="11 13" key="1">
    <citation type="journal article" date="2012" name="Nature">
        <title>Algal genomes reveal evolutionary mosaicism and the fate of nucleomorphs.</title>
        <authorList>
            <consortium name="DOE Joint Genome Institute"/>
            <person name="Curtis B.A."/>
            <person name="Tanifuji G."/>
            <person name="Burki F."/>
            <person name="Gruber A."/>
            <person name="Irimia M."/>
            <person name="Maruyama S."/>
            <person name="Arias M.C."/>
            <person name="Ball S.G."/>
            <person name="Gile G.H."/>
            <person name="Hirakawa Y."/>
            <person name="Hopkins J.F."/>
            <person name="Kuo A."/>
            <person name="Rensing S.A."/>
            <person name="Schmutz J."/>
            <person name="Symeonidi A."/>
            <person name="Elias M."/>
            <person name="Eveleigh R.J."/>
            <person name="Herman E.K."/>
            <person name="Klute M.J."/>
            <person name="Nakayama T."/>
            <person name="Obornik M."/>
            <person name="Reyes-Prieto A."/>
            <person name="Armbrust E.V."/>
            <person name="Aves S.J."/>
            <person name="Beiko R.G."/>
            <person name="Coutinho P."/>
            <person name="Dacks J.B."/>
            <person name="Durnford D.G."/>
            <person name="Fast N.M."/>
            <person name="Green B.R."/>
            <person name="Grisdale C.J."/>
            <person name="Hempel F."/>
            <person name="Henrissat B."/>
            <person name="Hoppner M.P."/>
            <person name="Ishida K."/>
            <person name="Kim E."/>
            <person name="Koreny L."/>
            <person name="Kroth P.G."/>
            <person name="Liu Y."/>
            <person name="Malik S.B."/>
            <person name="Maier U.G."/>
            <person name="McRose D."/>
            <person name="Mock T."/>
            <person name="Neilson J.A."/>
            <person name="Onodera N.T."/>
            <person name="Poole A.M."/>
            <person name="Pritham E.J."/>
            <person name="Richards T.A."/>
            <person name="Rocap G."/>
            <person name="Roy S.W."/>
            <person name="Sarai C."/>
            <person name="Schaack S."/>
            <person name="Shirato S."/>
            <person name="Slamovits C.H."/>
            <person name="Spencer D.F."/>
            <person name="Suzuki S."/>
            <person name="Worden A.Z."/>
            <person name="Zauner S."/>
            <person name="Barry K."/>
            <person name="Bell C."/>
            <person name="Bharti A.K."/>
            <person name="Crow J.A."/>
            <person name="Grimwood J."/>
            <person name="Kramer R."/>
            <person name="Lindquist E."/>
            <person name="Lucas S."/>
            <person name="Salamov A."/>
            <person name="McFadden G.I."/>
            <person name="Lane C.E."/>
            <person name="Keeling P.J."/>
            <person name="Gray M.W."/>
            <person name="Grigoriev I.V."/>
            <person name="Archibald J.M."/>
        </authorList>
    </citation>
    <scope>NUCLEOTIDE SEQUENCE</scope>
    <source>
        <strain evidence="11 13">CCMP2712</strain>
    </source>
</reference>
<dbReference type="GO" id="GO:0005634">
    <property type="term" value="C:nucleus"/>
    <property type="evidence" value="ECO:0007669"/>
    <property type="project" value="UniProtKB-SubCell"/>
</dbReference>
<dbReference type="EnsemblProtists" id="EKX41143">
    <property type="protein sequence ID" value="EKX41143"/>
    <property type="gene ID" value="GUITHDRAFT_75058"/>
</dbReference>
<keyword evidence="7" id="KW-0269">Exonuclease</keyword>
<name>L1IXZ5_GUITC</name>
<dbReference type="GO" id="GO:0006364">
    <property type="term" value="P:rRNA processing"/>
    <property type="evidence" value="ECO:0007669"/>
    <property type="project" value="UniProtKB-KW"/>
</dbReference>
<evidence type="ECO:0000313" key="11">
    <source>
        <dbReference type="EMBL" id="EKX41143.1"/>
    </source>
</evidence>
<keyword evidence="4" id="KW-0698">rRNA processing</keyword>
<dbReference type="STRING" id="905079.L1IXZ5"/>
<evidence type="ECO:0000313" key="12">
    <source>
        <dbReference type="EnsemblProtists" id="EKX41143"/>
    </source>
</evidence>
<dbReference type="InterPro" id="IPR036397">
    <property type="entry name" value="RNaseH_sf"/>
</dbReference>
<dbReference type="GO" id="GO:0008408">
    <property type="term" value="F:3'-5' exonuclease activity"/>
    <property type="evidence" value="ECO:0007669"/>
    <property type="project" value="InterPro"/>
</dbReference>
<organism evidence="11">
    <name type="scientific">Guillardia theta (strain CCMP2712)</name>
    <name type="common">Cryptophyte</name>
    <dbReference type="NCBI Taxonomy" id="905079"/>
    <lineage>
        <taxon>Eukaryota</taxon>
        <taxon>Cryptophyceae</taxon>
        <taxon>Pyrenomonadales</taxon>
        <taxon>Geminigeraceae</taxon>
        <taxon>Guillardia</taxon>
    </lineage>
</organism>
<comment type="similarity">
    <text evidence="2">Belongs to the REXO4 family.</text>
</comment>
<dbReference type="OMA" id="NWPCALP"/>
<evidence type="ECO:0000256" key="2">
    <source>
        <dbReference type="ARBA" id="ARBA00010489"/>
    </source>
</evidence>
<dbReference type="PANTHER" id="PTHR12801:SF45">
    <property type="entry name" value="RNA EXONUCLEASE 4"/>
    <property type="match status" value="1"/>
</dbReference>
<reference evidence="12" key="3">
    <citation type="submission" date="2016-03" db="UniProtKB">
        <authorList>
            <consortium name="EnsemblProtists"/>
        </authorList>
    </citation>
    <scope>IDENTIFICATION</scope>
</reference>
<dbReference type="SUPFAM" id="SSF53098">
    <property type="entry name" value="Ribonuclease H-like"/>
    <property type="match status" value="1"/>
</dbReference>
<feature type="domain" description="Exonuclease" evidence="10">
    <location>
        <begin position="12"/>
        <end position="176"/>
    </location>
</feature>
<dbReference type="eggNOG" id="KOG2249">
    <property type="taxonomic scope" value="Eukaryota"/>
</dbReference>
<evidence type="ECO:0000256" key="3">
    <source>
        <dbReference type="ARBA" id="ARBA00016937"/>
    </source>
</evidence>
<keyword evidence="6" id="KW-0378">Hydrolase</keyword>
<dbReference type="GeneID" id="17297796"/>
<evidence type="ECO:0000259" key="10">
    <source>
        <dbReference type="SMART" id="SM00479"/>
    </source>
</evidence>
<dbReference type="PaxDb" id="55529-EKX41143"/>
<dbReference type="AlphaFoldDB" id="L1IXZ5"/>
<dbReference type="InterPro" id="IPR012337">
    <property type="entry name" value="RNaseH-like_sf"/>
</dbReference>
<dbReference type="GO" id="GO:0003676">
    <property type="term" value="F:nucleic acid binding"/>
    <property type="evidence" value="ECO:0007669"/>
    <property type="project" value="InterPro"/>
</dbReference>
<dbReference type="SMART" id="SM00479">
    <property type="entry name" value="EXOIII"/>
    <property type="match status" value="1"/>
</dbReference>
<keyword evidence="8" id="KW-0539">Nucleus</keyword>
<evidence type="ECO:0000313" key="13">
    <source>
        <dbReference type="Proteomes" id="UP000011087"/>
    </source>
</evidence>
<keyword evidence="13" id="KW-1185">Reference proteome</keyword>
<dbReference type="InterPro" id="IPR047021">
    <property type="entry name" value="REXO1/3/4-like"/>
</dbReference>
<dbReference type="InterPro" id="IPR037431">
    <property type="entry name" value="REX4_DEDDh_dom"/>
</dbReference>
<dbReference type="HOGENOM" id="CLU_022453_3_1_1"/>
<dbReference type="Pfam" id="PF00929">
    <property type="entry name" value="RNase_T"/>
    <property type="match status" value="1"/>
</dbReference>
<gene>
    <name evidence="11" type="ORF">GUITHDRAFT_75058</name>
</gene>
<dbReference type="EMBL" id="JH993026">
    <property type="protein sequence ID" value="EKX41143.1"/>
    <property type="molecule type" value="Genomic_DNA"/>
</dbReference>
<evidence type="ECO:0000256" key="4">
    <source>
        <dbReference type="ARBA" id="ARBA00022552"/>
    </source>
</evidence>
<comment type="function">
    <text evidence="9">Exoribonuclease involved in ribosome biosynthesis. Involved in the processing of ITS1, the internal transcribed spacer localized between the 18S and 5.8S rRNAs.</text>
</comment>
<dbReference type="KEGG" id="gtt:GUITHDRAFT_75058"/>
<evidence type="ECO:0000256" key="6">
    <source>
        <dbReference type="ARBA" id="ARBA00022801"/>
    </source>
</evidence>
<sequence length="194" mass="21754">MKEKEKNAKVTKAVSLDCEMVGVGERGRDSCLARVTIVNEFLDVIYFRNVIPSQEVTDLRSHITGLTLDDLKEEAGAVPLETVQQEVSSLLKDKILVGHALRNDLSVLMLSHPVRSTRDTAKFKVLRQAGSNGMPRLKDLAAFHLNQKIQDGVHDPIEDARAAMQLYVKFKDMWESSYDVYACKVRCLPDVHAC</sequence>
<proteinExistence type="inferred from homology"/>
<protein>
    <recommendedName>
        <fullName evidence="3">RNA exonuclease 4</fullName>
    </recommendedName>
</protein>
<comment type="subcellular location">
    <subcellularLocation>
        <location evidence="1">Nucleus</location>
    </subcellularLocation>
</comment>
<evidence type="ECO:0000256" key="8">
    <source>
        <dbReference type="ARBA" id="ARBA00023242"/>
    </source>
</evidence>
<dbReference type="RefSeq" id="XP_005828123.1">
    <property type="nucleotide sequence ID" value="XM_005828066.1"/>
</dbReference>